<reference evidence="7 8" key="1">
    <citation type="journal article" date="2022" name="ISME Commun">
        <title>Vulcanimicrobium alpinus gen. nov. sp. nov., the first cultivated representative of the candidate phylum 'Eremiobacterota', is a metabolically versatile aerobic anoxygenic phototroph.</title>
        <authorList>
            <person name="Yabe S."/>
            <person name="Muto K."/>
            <person name="Abe K."/>
            <person name="Yokota A."/>
            <person name="Staudigel H."/>
            <person name="Tebo B.M."/>
        </authorList>
    </citation>
    <scope>NUCLEOTIDE SEQUENCE [LARGE SCALE GENOMIC DNA]</scope>
    <source>
        <strain evidence="7 8">WC8-2</strain>
    </source>
</reference>
<keyword evidence="7" id="KW-0418">Kinase</keyword>
<dbReference type="KEGG" id="vab:WPS_31190"/>
<keyword evidence="2" id="KW-0547">Nucleotide-binding</keyword>
<evidence type="ECO:0000256" key="3">
    <source>
        <dbReference type="ARBA" id="ARBA00022801"/>
    </source>
</evidence>
<dbReference type="Pfam" id="PF03308">
    <property type="entry name" value="MeaB"/>
    <property type="match status" value="1"/>
</dbReference>
<protein>
    <submittedName>
        <fullName evidence="7">LAO/AO transport system kinase</fullName>
    </submittedName>
</protein>
<dbReference type="Proteomes" id="UP001317532">
    <property type="component" value="Chromosome"/>
</dbReference>
<accession>A0AAN2CBC4</accession>
<keyword evidence="3" id="KW-0378">Hydrolase</keyword>
<keyword evidence="8" id="KW-1185">Reference proteome</keyword>
<dbReference type="GO" id="GO:0003924">
    <property type="term" value="F:GTPase activity"/>
    <property type="evidence" value="ECO:0007669"/>
    <property type="project" value="InterPro"/>
</dbReference>
<evidence type="ECO:0000256" key="2">
    <source>
        <dbReference type="ARBA" id="ARBA00022741"/>
    </source>
</evidence>
<dbReference type="CDD" id="cd03114">
    <property type="entry name" value="MMAA-like"/>
    <property type="match status" value="1"/>
</dbReference>
<dbReference type="AlphaFoldDB" id="A0AAN2CBC4"/>
<evidence type="ECO:0000259" key="6">
    <source>
        <dbReference type="SMART" id="SM00382"/>
    </source>
</evidence>
<dbReference type="GO" id="GO:0005525">
    <property type="term" value="F:GTP binding"/>
    <property type="evidence" value="ECO:0007669"/>
    <property type="project" value="UniProtKB-KW"/>
</dbReference>
<dbReference type="EMBL" id="AP025523">
    <property type="protein sequence ID" value="BDE07843.1"/>
    <property type="molecule type" value="Genomic_DNA"/>
</dbReference>
<proteinExistence type="inferred from homology"/>
<dbReference type="NCBIfam" id="TIGR00750">
    <property type="entry name" value="lao"/>
    <property type="match status" value="1"/>
</dbReference>
<keyword evidence="5" id="KW-0143">Chaperone</keyword>
<dbReference type="InterPro" id="IPR027417">
    <property type="entry name" value="P-loop_NTPase"/>
</dbReference>
<dbReference type="GO" id="GO:0016301">
    <property type="term" value="F:kinase activity"/>
    <property type="evidence" value="ECO:0007669"/>
    <property type="project" value="UniProtKB-KW"/>
</dbReference>
<comment type="similarity">
    <text evidence="1">Belongs to the SIMIBI class G3E GTPase family. ArgK/MeaB subfamily.</text>
</comment>
<evidence type="ECO:0000256" key="4">
    <source>
        <dbReference type="ARBA" id="ARBA00023134"/>
    </source>
</evidence>
<dbReference type="InterPro" id="IPR005129">
    <property type="entry name" value="GTPase_ArgK"/>
</dbReference>
<evidence type="ECO:0000256" key="1">
    <source>
        <dbReference type="ARBA" id="ARBA00009625"/>
    </source>
</evidence>
<keyword evidence="4" id="KW-0342">GTP-binding</keyword>
<keyword evidence="7" id="KW-0808">Transferase</keyword>
<organism evidence="7 8">
    <name type="scientific">Vulcanimicrobium alpinum</name>
    <dbReference type="NCBI Taxonomy" id="3016050"/>
    <lineage>
        <taxon>Bacteria</taxon>
        <taxon>Bacillati</taxon>
        <taxon>Vulcanimicrobiota</taxon>
        <taxon>Vulcanimicrobiia</taxon>
        <taxon>Vulcanimicrobiales</taxon>
        <taxon>Vulcanimicrobiaceae</taxon>
        <taxon>Vulcanimicrobium</taxon>
    </lineage>
</organism>
<name>A0AAN2CBC4_UNVUL</name>
<dbReference type="PANTHER" id="PTHR43087">
    <property type="entry name" value="LYSINE/ARGININE/ORNITHINE TRANSPORT SYSTEM KINASE"/>
    <property type="match status" value="1"/>
</dbReference>
<evidence type="ECO:0000313" key="7">
    <source>
        <dbReference type="EMBL" id="BDE07843.1"/>
    </source>
</evidence>
<dbReference type="Gene3D" id="3.40.50.300">
    <property type="entry name" value="P-loop containing nucleotide triphosphate hydrolases"/>
    <property type="match status" value="1"/>
</dbReference>
<gene>
    <name evidence="7" type="primary">argK</name>
    <name evidence="7" type="ORF">WPS_31190</name>
</gene>
<sequence length="334" mass="35270">MSPDVPAPIARSDEALLAAFAARESRALARAISRCESGTGATLIRTLYPQTGRSLTIGLTGPPGVGKSTLSAALVTHVRRLGKTVGVVSVDPSSPFSHGALLGDRIRLTEHFTDPDVFIRSMASRGHLGGVAGATADAVSLMDAFGKDVVLIETVGVGQSEIEIAEIADTTLVALQPGSGDSVQVLKAGVLEIADVFVVNKSDHPMALQLQREIRSMLEMLDFGGWVPPLVPTQAIEGKGVDVLWDAIAAHDAWLRSSGAIRAKRREAFAHRVRQLALGTLEGRIEETIAELGDDLDPYAAADRVLERYGVHGGVAAFGNVRARHDVRATVKGL</sequence>
<dbReference type="InterPro" id="IPR003593">
    <property type="entry name" value="AAA+_ATPase"/>
</dbReference>
<feature type="domain" description="AAA+ ATPase" evidence="6">
    <location>
        <begin position="53"/>
        <end position="224"/>
    </location>
</feature>
<evidence type="ECO:0000256" key="5">
    <source>
        <dbReference type="ARBA" id="ARBA00023186"/>
    </source>
</evidence>
<dbReference type="PANTHER" id="PTHR43087:SF1">
    <property type="entry name" value="LAO_AO TRANSPORT SYSTEM ATPASE"/>
    <property type="match status" value="1"/>
</dbReference>
<evidence type="ECO:0000313" key="8">
    <source>
        <dbReference type="Proteomes" id="UP001317532"/>
    </source>
</evidence>
<dbReference type="SMART" id="SM00382">
    <property type="entry name" value="AAA"/>
    <property type="match status" value="1"/>
</dbReference>
<dbReference type="InterPro" id="IPR052040">
    <property type="entry name" value="GTPase/Isobutyryl-CoA_mutase"/>
</dbReference>
<dbReference type="SUPFAM" id="SSF52540">
    <property type="entry name" value="P-loop containing nucleoside triphosphate hydrolases"/>
    <property type="match status" value="1"/>
</dbReference>